<protein>
    <recommendedName>
        <fullName evidence="3">Dolichyl-diphosphooligosaccharide--protein glycosyltransferase subunit 4</fullName>
    </recommendedName>
</protein>
<evidence type="ECO:0000313" key="11">
    <source>
        <dbReference type="Proteomes" id="UP000250043"/>
    </source>
</evidence>
<dbReference type="OrthoDB" id="2124077at2759"/>
<dbReference type="SUPFAM" id="SSF103464">
    <property type="entry name" value="Oligosaccharyltransferase subunit ost4p"/>
    <property type="match status" value="1"/>
</dbReference>
<dbReference type="PANTHER" id="PTHR48164">
    <property type="entry name" value="DOLICHYL-DIPHOSPHOOLIGOSACCHARIDE--PROTEIN GLYCOSYLTRANSFERASE SUBUNIT 4"/>
    <property type="match status" value="1"/>
</dbReference>
<dbReference type="InterPro" id="IPR018943">
    <property type="entry name" value="Oligosaccaryltransferase"/>
</dbReference>
<gene>
    <name evidence="10" type="ORF">OBBRIDRAFT_836372</name>
</gene>
<dbReference type="PANTHER" id="PTHR48164:SF1">
    <property type="entry name" value="DOLICHYL-DIPHOSPHOOLIGOSACCHARIDE--PROTEIN GLYCOSYLTRANSFERASE SUBUNIT 4"/>
    <property type="match status" value="1"/>
</dbReference>
<dbReference type="GO" id="GO:0018279">
    <property type="term" value="P:protein N-linked glycosylation via asparagine"/>
    <property type="evidence" value="ECO:0007669"/>
    <property type="project" value="TreeGrafter"/>
</dbReference>
<evidence type="ECO:0000256" key="1">
    <source>
        <dbReference type="ARBA" id="ARBA00004643"/>
    </source>
</evidence>
<sequence length="78" mass="8329">MSARRGWVLQTKVNNDTGGDHDVDQACDLAVKMMSHDTLYNLANSLGVAAMLTVVLYHVVAVNAKHLEAHSGTPSGPQ</sequence>
<evidence type="ECO:0000256" key="4">
    <source>
        <dbReference type="ARBA" id="ARBA00022692"/>
    </source>
</evidence>
<dbReference type="EMBL" id="KV722445">
    <property type="protein sequence ID" value="OCH88724.1"/>
    <property type="molecule type" value="Genomic_DNA"/>
</dbReference>
<reference evidence="10 11" key="1">
    <citation type="submission" date="2016-07" db="EMBL/GenBank/DDBJ databases">
        <title>Draft genome of the white-rot fungus Obba rivulosa 3A-2.</title>
        <authorList>
            <consortium name="DOE Joint Genome Institute"/>
            <person name="Miettinen O."/>
            <person name="Riley R."/>
            <person name="Acob R."/>
            <person name="Barry K."/>
            <person name="Cullen D."/>
            <person name="De Vries R."/>
            <person name="Hainaut M."/>
            <person name="Hatakka A."/>
            <person name="Henrissat B."/>
            <person name="Hilden K."/>
            <person name="Kuo R."/>
            <person name="Labutti K."/>
            <person name="Lipzen A."/>
            <person name="Makela M.R."/>
            <person name="Sandor L."/>
            <person name="Spatafora J.W."/>
            <person name="Grigoriev I.V."/>
            <person name="Hibbett D.S."/>
        </authorList>
    </citation>
    <scope>NUCLEOTIDE SEQUENCE [LARGE SCALE GENOMIC DNA]</scope>
    <source>
        <strain evidence="10 11">3A-2</strain>
    </source>
</reference>
<dbReference type="Pfam" id="PF10215">
    <property type="entry name" value="Ost4"/>
    <property type="match status" value="1"/>
</dbReference>
<proteinExistence type="inferred from homology"/>
<evidence type="ECO:0000256" key="3">
    <source>
        <dbReference type="ARBA" id="ARBA00017662"/>
    </source>
</evidence>
<evidence type="ECO:0000313" key="10">
    <source>
        <dbReference type="EMBL" id="OCH88724.1"/>
    </source>
</evidence>
<accession>A0A8E2AV99</accession>
<keyword evidence="5" id="KW-0256">Endoplasmic reticulum</keyword>
<evidence type="ECO:0000256" key="8">
    <source>
        <dbReference type="ARBA" id="ARBA00023136"/>
    </source>
</evidence>
<evidence type="ECO:0000256" key="2">
    <source>
        <dbReference type="ARBA" id="ARBA00007685"/>
    </source>
</evidence>
<organism evidence="10 11">
    <name type="scientific">Obba rivulosa</name>
    <dbReference type="NCBI Taxonomy" id="1052685"/>
    <lineage>
        <taxon>Eukaryota</taxon>
        <taxon>Fungi</taxon>
        <taxon>Dikarya</taxon>
        <taxon>Basidiomycota</taxon>
        <taxon>Agaricomycotina</taxon>
        <taxon>Agaricomycetes</taxon>
        <taxon>Polyporales</taxon>
        <taxon>Gelatoporiaceae</taxon>
        <taxon>Obba</taxon>
    </lineage>
</organism>
<evidence type="ECO:0000256" key="9">
    <source>
        <dbReference type="SAM" id="Phobius"/>
    </source>
</evidence>
<dbReference type="GO" id="GO:0008250">
    <property type="term" value="C:oligosaccharyltransferase complex"/>
    <property type="evidence" value="ECO:0007669"/>
    <property type="project" value="TreeGrafter"/>
</dbReference>
<keyword evidence="8 9" id="KW-0472">Membrane</keyword>
<evidence type="ECO:0000256" key="6">
    <source>
        <dbReference type="ARBA" id="ARBA00022968"/>
    </source>
</evidence>
<dbReference type="InterPro" id="IPR036330">
    <property type="entry name" value="Ost4p_sf"/>
</dbReference>
<name>A0A8E2AV99_9APHY</name>
<comment type="subcellular location">
    <subcellularLocation>
        <location evidence="1">Endoplasmic reticulum membrane</location>
        <topology evidence="1">Single-pass type III membrane protein</topology>
    </subcellularLocation>
</comment>
<dbReference type="Proteomes" id="UP000250043">
    <property type="component" value="Unassembled WGS sequence"/>
</dbReference>
<dbReference type="InterPro" id="IPR051307">
    <property type="entry name" value="OST4"/>
</dbReference>
<keyword evidence="11" id="KW-1185">Reference proteome</keyword>
<evidence type="ECO:0000256" key="7">
    <source>
        <dbReference type="ARBA" id="ARBA00022989"/>
    </source>
</evidence>
<comment type="similarity">
    <text evidence="2">Belongs to the OST4 family.</text>
</comment>
<feature type="transmembrane region" description="Helical" evidence="9">
    <location>
        <begin position="39"/>
        <end position="60"/>
    </location>
</feature>
<evidence type="ECO:0000256" key="5">
    <source>
        <dbReference type="ARBA" id="ARBA00022824"/>
    </source>
</evidence>
<keyword evidence="4 9" id="KW-0812">Transmembrane</keyword>
<keyword evidence="6" id="KW-0735">Signal-anchor</keyword>
<dbReference type="AlphaFoldDB" id="A0A8E2AV99"/>
<keyword evidence="7 9" id="KW-1133">Transmembrane helix</keyword>